<feature type="non-terminal residue" evidence="3">
    <location>
        <position position="1"/>
    </location>
</feature>
<dbReference type="GO" id="GO:0016757">
    <property type="term" value="F:glycosyltransferase activity"/>
    <property type="evidence" value="ECO:0007669"/>
    <property type="project" value="UniProtKB-KW"/>
</dbReference>
<evidence type="ECO:0000256" key="2">
    <source>
        <dbReference type="ARBA" id="ARBA00022679"/>
    </source>
</evidence>
<comment type="caution">
    <text evidence="3">The sequence shown here is derived from an EMBL/GenBank/DDBJ whole genome shotgun (WGS) entry which is preliminary data.</text>
</comment>
<name>A0A9D6LBC4_UNCEI</name>
<dbReference type="PANTHER" id="PTHR12526">
    <property type="entry name" value="GLYCOSYLTRANSFERASE"/>
    <property type="match status" value="1"/>
</dbReference>
<gene>
    <name evidence="3" type="ORF">HY076_07150</name>
</gene>
<dbReference type="Proteomes" id="UP000807850">
    <property type="component" value="Unassembled WGS sequence"/>
</dbReference>
<protein>
    <submittedName>
        <fullName evidence="3">Glycosyltransferase</fullName>
    </submittedName>
</protein>
<evidence type="ECO:0000313" key="3">
    <source>
        <dbReference type="EMBL" id="MBI3540033.1"/>
    </source>
</evidence>
<keyword evidence="1" id="KW-0328">Glycosyltransferase</keyword>
<reference evidence="3" key="1">
    <citation type="submission" date="2020-07" db="EMBL/GenBank/DDBJ databases">
        <title>Huge and variable diversity of episymbiotic CPR bacteria and DPANN archaea in groundwater ecosystems.</title>
        <authorList>
            <person name="He C.Y."/>
            <person name="Keren R."/>
            <person name="Whittaker M."/>
            <person name="Farag I.F."/>
            <person name="Doudna J."/>
            <person name="Cate J.H.D."/>
            <person name="Banfield J.F."/>
        </authorList>
    </citation>
    <scope>NUCLEOTIDE SEQUENCE</scope>
    <source>
        <strain evidence="3">NC_groundwater_928_Pr1_S-0.2um_72_17</strain>
    </source>
</reference>
<dbReference type="EMBL" id="JACQAY010000233">
    <property type="protein sequence ID" value="MBI3540033.1"/>
    <property type="molecule type" value="Genomic_DNA"/>
</dbReference>
<dbReference type="SUPFAM" id="SSF53756">
    <property type="entry name" value="UDP-Glycosyltransferase/glycogen phosphorylase"/>
    <property type="match status" value="1"/>
</dbReference>
<keyword evidence="2" id="KW-0808">Transferase</keyword>
<organism evidence="3 4">
    <name type="scientific">Eiseniibacteriota bacterium</name>
    <dbReference type="NCBI Taxonomy" id="2212470"/>
    <lineage>
        <taxon>Bacteria</taxon>
        <taxon>Candidatus Eiseniibacteriota</taxon>
    </lineage>
</organism>
<proteinExistence type="predicted"/>
<dbReference type="Gene3D" id="3.40.50.2000">
    <property type="entry name" value="Glycogen Phosphorylase B"/>
    <property type="match status" value="2"/>
</dbReference>
<evidence type="ECO:0000313" key="4">
    <source>
        <dbReference type="Proteomes" id="UP000807850"/>
    </source>
</evidence>
<dbReference type="PANTHER" id="PTHR12526:SF510">
    <property type="entry name" value="D-INOSITOL 3-PHOSPHATE GLYCOSYLTRANSFERASE"/>
    <property type="match status" value="1"/>
</dbReference>
<dbReference type="Pfam" id="PF13692">
    <property type="entry name" value="Glyco_trans_1_4"/>
    <property type="match status" value="1"/>
</dbReference>
<dbReference type="AlphaFoldDB" id="A0A9D6LBC4"/>
<sequence>REGLSLSLLEAMRGGRASVVTRVGGNAEAVEDGVTGLVVPAGDAEALARAMGELLGDGARRERMGVEARARWARAFTAERMVRDTEALYHAALGRPAPAAAPAEADACA</sequence>
<accession>A0A9D6LBC4</accession>
<evidence type="ECO:0000256" key="1">
    <source>
        <dbReference type="ARBA" id="ARBA00022676"/>
    </source>
</evidence>